<dbReference type="InterPro" id="IPR040414">
    <property type="entry name" value="CID1/CID2"/>
</dbReference>
<dbReference type="PANTHER" id="PTHR33790:SF10">
    <property type="entry name" value="PROTEIN EARLY RESPONSIVE TO DEHYDRATION 15"/>
    <property type="match status" value="1"/>
</dbReference>
<keyword evidence="2" id="KW-1185">Reference proteome</keyword>
<dbReference type="Proteomes" id="UP000326396">
    <property type="component" value="Linkage Group LG17"/>
</dbReference>
<sequence length="109" mass="12570">MALVSQKPTLNPDAPLFIPAAVRQVEDFSSEWWKLMTTSAWFHDYWLSQQQGEDSFFGDTTDSRYVADMLPDSIYPIEDLLIMEEEYEHFLFTSCFRTVNAFAPSGSRG</sequence>
<dbReference type="OrthoDB" id="628205at2759"/>
<proteinExistence type="predicted"/>
<dbReference type="EMBL" id="SZYD01000009">
    <property type="protein sequence ID" value="KAD5317494.1"/>
    <property type="molecule type" value="Genomic_DNA"/>
</dbReference>
<evidence type="ECO:0008006" key="3">
    <source>
        <dbReference type="Google" id="ProtNLM"/>
    </source>
</evidence>
<organism evidence="1 2">
    <name type="scientific">Mikania micrantha</name>
    <name type="common">bitter vine</name>
    <dbReference type="NCBI Taxonomy" id="192012"/>
    <lineage>
        <taxon>Eukaryota</taxon>
        <taxon>Viridiplantae</taxon>
        <taxon>Streptophyta</taxon>
        <taxon>Embryophyta</taxon>
        <taxon>Tracheophyta</taxon>
        <taxon>Spermatophyta</taxon>
        <taxon>Magnoliopsida</taxon>
        <taxon>eudicotyledons</taxon>
        <taxon>Gunneridae</taxon>
        <taxon>Pentapetalae</taxon>
        <taxon>asterids</taxon>
        <taxon>campanulids</taxon>
        <taxon>Asterales</taxon>
        <taxon>Asteraceae</taxon>
        <taxon>Asteroideae</taxon>
        <taxon>Heliantheae alliance</taxon>
        <taxon>Eupatorieae</taxon>
        <taxon>Mikania</taxon>
    </lineage>
</organism>
<accession>A0A5N6NSF3</accession>
<protein>
    <recommendedName>
        <fullName evidence="3">Ataxin-2 C-terminal domain-containing protein</fullName>
    </recommendedName>
</protein>
<evidence type="ECO:0000313" key="1">
    <source>
        <dbReference type="EMBL" id="KAD5317494.1"/>
    </source>
</evidence>
<evidence type="ECO:0000313" key="2">
    <source>
        <dbReference type="Proteomes" id="UP000326396"/>
    </source>
</evidence>
<name>A0A5N6NSF3_9ASTR</name>
<dbReference type="PANTHER" id="PTHR33790">
    <property type="entry name" value="OS05G0344200 PROTEIN"/>
    <property type="match status" value="1"/>
</dbReference>
<dbReference type="AlphaFoldDB" id="A0A5N6NSF3"/>
<reference evidence="1 2" key="1">
    <citation type="submission" date="2019-05" db="EMBL/GenBank/DDBJ databases">
        <title>Mikania micrantha, genome provides insights into the molecular mechanism of rapid growth.</title>
        <authorList>
            <person name="Liu B."/>
        </authorList>
    </citation>
    <scope>NUCLEOTIDE SEQUENCE [LARGE SCALE GENOMIC DNA]</scope>
    <source>
        <strain evidence="1">NLD-2019</strain>
        <tissue evidence="1">Leaf</tissue>
    </source>
</reference>
<comment type="caution">
    <text evidence="1">The sequence shown here is derived from an EMBL/GenBank/DDBJ whole genome shotgun (WGS) entry which is preliminary data.</text>
</comment>
<gene>
    <name evidence="1" type="ORF">E3N88_17440</name>
</gene>